<keyword evidence="5 12" id="KW-0349">Heme</keyword>
<comment type="function">
    <text evidence="1">Membrane-anchoring subunit of succinate dehydrogenase (SDH).</text>
</comment>
<keyword evidence="8 13" id="KW-1133">Transmembrane helix</keyword>
<evidence type="ECO:0000313" key="15">
    <source>
        <dbReference type="Proteomes" id="UP000185639"/>
    </source>
</evidence>
<comment type="similarity">
    <text evidence="3">Belongs to the cytochrome b560 family.</text>
</comment>
<evidence type="ECO:0000256" key="13">
    <source>
        <dbReference type="SAM" id="Phobius"/>
    </source>
</evidence>
<dbReference type="NCBIfam" id="TIGR02970">
    <property type="entry name" value="succ_dehyd_cytB"/>
    <property type="match status" value="1"/>
</dbReference>
<dbReference type="PANTHER" id="PTHR10978:SF5">
    <property type="entry name" value="SUCCINATE DEHYDROGENASE CYTOCHROME B560 SUBUNIT, MITOCHONDRIAL"/>
    <property type="match status" value="1"/>
</dbReference>
<keyword evidence="10 13" id="KW-0472">Membrane</keyword>
<dbReference type="RefSeq" id="WP_076514761.1">
    <property type="nucleotide sequence ID" value="NZ_FTOH01000003.1"/>
</dbReference>
<accession>A0A1N7L2F0</accession>
<dbReference type="InterPro" id="IPR034804">
    <property type="entry name" value="SQR/QFR_C/D"/>
</dbReference>
<organism evidence="14 15">
    <name type="scientific">Thalassolituus maritimus</name>
    <dbReference type="NCBI Taxonomy" id="484498"/>
    <lineage>
        <taxon>Bacteria</taxon>
        <taxon>Pseudomonadati</taxon>
        <taxon>Pseudomonadota</taxon>
        <taxon>Gammaproteobacteria</taxon>
        <taxon>Oceanospirillales</taxon>
        <taxon>Oceanospirillaceae</taxon>
        <taxon>Thalassolituus</taxon>
    </lineage>
</organism>
<dbReference type="AlphaFoldDB" id="A0A1N7L2F0"/>
<dbReference type="Proteomes" id="UP000185639">
    <property type="component" value="Unassembled WGS sequence"/>
</dbReference>
<evidence type="ECO:0000256" key="7">
    <source>
        <dbReference type="ARBA" id="ARBA00022723"/>
    </source>
</evidence>
<comment type="subunit">
    <text evidence="11">Part of an enzyme complex containing four subunits: a flavoprotein, an iron-sulfur protein, plus two membrane-anchoring proteins, SdhC and SdhD. The complex can form homotrimers.</text>
</comment>
<comment type="subcellular location">
    <subcellularLocation>
        <location evidence="2">Membrane</location>
    </subcellularLocation>
</comment>
<evidence type="ECO:0000256" key="5">
    <source>
        <dbReference type="ARBA" id="ARBA00022617"/>
    </source>
</evidence>
<sequence length="124" mass="13318">MNSNRPKNLDLTTIELPLPAKASILHRISGFALFFAVAFMLCALGASLESEQSFNELKEVMNGGLAKFITWGILSALGYHFVAGVKHLLMDMGIGETKESGRTGAIITLIAGVVVIVLAGVWVW</sequence>
<dbReference type="STRING" id="484498.SAMN05421686_103245"/>
<dbReference type="CDD" id="cd03499">
    <property type="entry name" value="SQR_TypeC_SdhC"/>
    <property type="match status" value="1"/>
</dbReference>
<feature type="transmembrane region" description="Helical" evidence="13">
    <location>
        <begin position="101"/>
        <end position="123"/>
    </location>
</feature>
<protein>
    <recommendedName>
        <fullName evidence="4">Succinate dehydrogenase cytochrome b556 subunit</fullName>
    </recommendedName>
</protein>
<evidence type="ECO:0000256" key="11">
    <source>
        <dbReference type="ARBA" id="ARBA00025912"/>
    </source>
</evidence>
<comment type="cofactor">
    <cofactor evidence="12">
        <name>heme</name>
        <dbReference type="ChEBI" id="CHEBI:30413"/>
    </cofactor>
    <text evidence="12">The heme is bound between the two transmembrane subunits.</text>
</comment>
<dbReference type="PANTHER" id="PTHR10978">
    <property type="entry name" value="SUCCINATE DEHYDROGENASE CYTOCHROME B560 SUBUNIT"/>
    <property type="match status" value="1"/>
</dbReference>
<dbReference type="SUPFAM" id="SSF81343">
    <property type="entry name" value="Fumarate reductase respiratory complex transmembrane subunits"/>
    <property type="match status" value="1"/>
</dbReference>
<keyword evidence="9 12" id="KW-0408">Iron</keyword>
<keyword evidence="15" id="KW-1185">Reference proteome</keyword>
<dbReference type="GO" id="GO:0005886">
    <property type="term" value="C:plasma membrane"/>
    <property type="evidence" value="ECO:0007669"/>
    <property type="project" value="TreeGrafter"/>
</dbReference>
<dbReference type="OrthoDB" id="9799441at2"/>
<evidence type="ECO:0000256" key="3">
    <source>
        <dbReference type="ARBA" id="ARBA00007244"/>
    </source>
</evidence>
<dbReference type="GO" id="GO:0006099">
    <property type="term" value="P:tricarboxylic acid cycle"/>
    <property type="evidence" value="ECO:0007669"/>
    <property type="project" value="InterPro"/>
</dbReference>
<evidence type="ECO:0000313" key="14">
    <source>
        <dbReference type="EMBL" id="SIS68042.1"/>
    </source>
</evidence>
<evidence type="ECO:0000256" key="10">
    <source>
        <dbReference type="ARBA" id="ARBA00023136"/>
    </source>
</evidence>
<evidence type="ECO:0000256" key="9">
    <source>
        <dbReference type="ARBA" id="ARBA00023004"/>
    </source>
</evidence>
<evidence type="ECO:0000256" key="2">
    <source>
        <dbReference type="ARBA" id="ARBA00004370"/>
    </source>
</evidence>
<dbReference type="InterPro" id="IPR000701">
    <property type="entry name" value="SuccDH_FuR_B_TM-su"/>
</dbReference>
<reference evidence="15" key="1">
    <citation type="submission" date="2017-01" db="EMBL/GenBank/DDBJ databases">
        <authorList>
            <person name="Varghese N."/>
            <person name="Submissions S."/>
        </authorList>
    </citation>
    <scope>NUCLEOTIDE SEQUENCE [LARGE SCALE GENOMIC DNA]</scope>
    <source>
        <strain evidence="15">DSM 24913</strain>
    </source>
</reference>
<dbReference type="EMBL" id="FTOH01000003">
    <property type="protein sequence ID" value="SIS68042.1"/>
    <property type="molecule type" value="Genomic_DNA"/>
</dbReference>
<name>A0A1N7L2F0_9GAMM</name>
<feature type="transmembrane region" description="Helical" evidence="13">
    <location>
        <begin position="28"/>
        <end position="48"/>
    </location>
</feature>
<dbReference type="PIRSF" id="PIRSF000178">
    <property type="entry name" value="SDH_cyt_b560"/>
    <property type="match status" value="1"/>
</dbReference>
<dbReference type="GO" id="GO:0046872">
    <property type="term" value="F:metal ion binding"/>
    <property type="evidence" value="ECO:0007669"/>
    <property type="project" value="UniProtKB-KW"/>
</dbReference>
<dbReference type="Gene3D" id="1.20.1300.10">
    <property type="entry name" value="Fumarate reductase/succinate dehydrogenase, transmembrane subunit"/>
    <property type="match status" value="1"/>
</dbReference>
<keyword evidence="7 12" id="KW-0479">Metal-binding</keyword>
<feature type="binding site" description="axial binding residue" evidence="12">
    <location>
        <position position="80"/>
    </location>
    <ligand>
        <name>heme</name>
        <dbReference type="ChEBI" id="CHEBI:30413"/>
        <note>ligand shared with second transmembrane subunit</note>
    </ligand>
    <ligandPart>
        <name>Fe</name>
        <dbReference type="ChEBI" id="CHEBI:18248"/>
    </ligandPart>
</feature>
<proteinExistence type="inferred from homology"/>
<dbReference type="GO" id="GO:0009055">
    <property type="term" value="F:electron transfer activity"/>
    <property type="evidence" value="ECO:0007669"/>
    <property type="project" value="InterPro"/>
</dbReference>
<evidence type="ECO:0000256" key="8">
    <source>
        <dbReference type="ARBA" id="ARBA00022989"/>
    </source>
</evidence>
<feature type="transmembrane region" description="Helical" evidence="13">
    <location>
        <begin position="68"/>
        <end position="89"/>
    </location>
</feature>
<evidence type="ECO:0000256" key="4">
    <source>
        <dbReference type="ARBA" id="ARBA00020076"/>
    </source>
</evidence>
<dbReference type="InterPro" id="IPR014314">
    <property type="entry name" value="Succ_DH_cytb556"/>
</dbReference>
<dbReference type="Pfam" id="PF01127">
    <property type="entry name" value="Sdh_cyt"/>
    <property type="match status" value="1"/>
</dbReference>
<gene>
    <name evidence="14" type="ORF">SAMN05421686_103245</name>
</gene>
<keyword evidence="6 13" id="KW-0812">Transmembrane</keyword>
<evidence type="ECO:0000256" key="1">
    <source>
        <dbReference type="ARBA" id="ARBA00004050"/>
    </source>
</evidence>
<evidence type="ECO:0000256" key="6">
    <source>
        <dbReference type="ARBA" id="ARBA00022692"/>
    </source>
</evidence>
<evidence type="ECO:0000256" key="12">
    <source>
        <dbReference type="PIRSR" id="PIRSR000178-1"/>
    </source>
</evidence>